<keyword evidence="5" id="KW-0472">Membrane</keyword>
<organism evidence="7 8">
    <name type="scientific">Sulfurimonas paralvinellae</name>
    <dbReference type="NCBI Taxonomy" id="317658"/>
    <lineage>
        <taxon>Bacteria</taxon>
        <taxon>Pseudomonadati</taxon>
        <taxon>Campylobacterota</taxon>
        <taxon>Epsilonproteobacteria</taxon>
        <taxon>Campylobacterales</taxon>
        <taxon>Sulfurimonadaceae</taxon>
        <taxon>Sulfurimonas</taxon>
    </lineage>
</organism>
<dbReference type="PANTHER" id="PTHR37937">
    <property type="entry name" value="CONJUGATIVE TRANSFER: DNA TRANSPORT"/>
    <property type="match status" value="1"/>
</dbReference>
<sequence length="510" mass="58792">MFFAKTKPQKTSNFGQYAPSSVYGRGLTSVQSAQDELFNEHIPFKPLNLISIEKQFFGLELHSKQPFYMPYEDSTHLLYCGPTRSAKGVALSHRVVEAFKQGKGVIIIDPKKDDFLPQVITEELQRQNRIDDLVIASYPNNFSYSGFDKSDTYREFANKLIVALDLAPSGDPKSDFYRRNERTLLKKVVDIFLNSLSLLDIEFEMNYKSLANFIKYLYLDLSATQNYNHEISKNKPNMDLIERYSKRYFDPDLFQKLELSFDEISTLKGLHQTILELCDANIYTQIDISDALYNGKVIYIQADQLDEASLKMLKILQVDIIQKAKKKRANCIVIADEVSFYATKTLSDSLSTIAGFGVHFILALQDLAQLNDETIKNPILSNCQTKLFYKSSDIETLEYIEKISGLELVTQTTKHQSDITIRQIQEPLLNITRLRALKRDRVAVLIVESLNTPVIVQTWHIEVKQKFDWSKHDKLIFKPKVSQLSKDFRVELKRESFDEVAQEPKKELQL</sequence>
<dbReference type="PANTHER" id="PTHR37937:SF1">
    <property type="entry name" value="CONJUGATIVE TRANSFER: DNA TRANSPORT"/>
    <property type="match status" value="1"/>
</dbReference>
<keyword evidence="2" id="KW-1003">Cell membrane</keyword>
<dbReference type="InterPro" id="IPR027417">
    <property type="entry name" value="P-loop_NTPase"/>
</dbReference>
<gene>
    <name evidence="7" type="ORF">FM071_04285</name>
</gene>
<dbReference type="SUPFAM" id="SSF52540">
    <property type="entry name" value="P-loop containing nucleoside triphosphate hydrolases"/>
    <property type="match status" value="1"/>
</dbReference>
<comment type="subcellular location">
    <subcellularLocation>
        <location evidence="1">Cell membrane</location>
        <topology evidence="1">Multi-pass membrane protein</topology>
    </subcellularLocation>
</comment>
<evidence type="ECO:0000313" key="7">
    <source>
        <dbReference type="EMBL" id="QOP45541.1"/>
    </source>
</evidence>
<reference evidence="7 8" key="1">
    <citation type="submission" date="2019-07" db="EMBL/GenBank/DDBJ databases">
        <title>Sulfurimonas paralvinellae sp. nov., a novel mesophilic, hydrogen- and sulfur-oxidizing chemolithoautotroph within the Epsilonproteo- bacteria isolated from a deep-sea hydrothermal vent polychaete nest, reclassification of Thiomicrospira denitrificans as Sulfurimonas denitrificans comb. nov. and emended description of the genus Sulfurimonas.</title>
        <authorList>
            <person name="Wang S."/>
            <person name="Jiang L."/>
            <person name="Shao Z."/>
        </authorList>
    </citation>
    <scope>NUCLEOTIDE SEQUENCE [LARGE SCALE GENOMIC DNA]</scope>
    <source>
        <strain evidence="7 8">GO25</strain>
    </source>
</reference>
<dbReference type="KEGG" id="spal:FM071_04285"/>
<name>A0A7M1B776_9BACT</name>
<dbReference type="Proteomes" id="UP000593580">
    <property type="component" value="Chromosome"/>
</dbReference>
<dbReference type="AlphaFoldDB" id="A0A7M1B776"/>
<evidence type="ECO:0000313" key="8">
    <source>
        <dbReference type="Proteomes" id="UP000593580"/>
    </source>
</evidence>
<evidence type="ECO:0000256" key="4">
    <source>
        <dbReference type="ARBA" id="ARBA00022989"/>
    </source>
</evidence>
<feature type="domain" description="TraD/TraG TraM recognition site" evidence="6">
    <location>
        <begin position="333"/>
        <end position="438"/>
    </location>
</feature>
<evidence type="ECO:0000256" key="3">
    <source>
        <dbReference type="ARBA" id="ARBA00022692"/>
    </source>
</evidence>
<dbReference type="RefSeq" id="WP_193111786.1">
    <property type="nucleotide sequence ID" value="NZ_CP041406.1"/>
</dbReference>
<dbReference type="InterPro" id="IPR051539">
    <property type="entry name" value="T4SS-coupling_protein"/>
</dbReference>
<dbReference type="InterPro" id="IPR032689">
    <property type="entry name" value="TraG-D_C"/>
</dbReference>
<evidence type="ECO:0000256" key="5">
    <source>
        <dbReference type="ARBA" id="ARBA00023136"/>
    </source>
</evidence>
<dbReference type="CDD" id="cd01127">
    <property type="entry name" value="TrwB_TraG_TraD_VirD4"/>
    <property type="match status" value="1"/>
</dbReference>
<keyword evidence="3" id="KW-0812">Transmembrane</keyword>
<keyword evidence="8" id="KW-1185">Reference proteome</keyword>
<evidence type="ECO:0000256" key="1">
    <source>
        <dbReference type="ARBA" id="ARBA00004651"/>
    </source>
</evidence>
<dbReference type="GO" id="GO:0005886">
    <property type="term" value="C:plasma membrane"/>
    <property type="evidence" value="ECO:0007669"/>
    <property type="project" value="UniProtKB-SubCell"/>
</dbReference>
<evidence type="ECO:0000259" key="6">
    <source>
        <dbReference type="Pfam" id="PF12696"/>
    </source>
</evidence>
<dbReference type="EMBL" id="CP041406">
    <property type="protein sequence ID" value="QOP45541.1"/>
    <property type="molecule type" value="Genomic_DNA"/>
</dbReference>
<keyword evidence="4" id="KW-1133">Transmembrane helix</keyword>
<protein>
    <recommendedName>
        <fullName evidence="6">TraD/TraG TraM recognition site domain-containing protein</fullName>
    </recommendedName>
</protein>
<accession>A0A7M1B776</accession>
<evidence type="ECO:0000256" key="2">
    <source>
        <dbReference type="ARBA" id="ARBA00022475"/>
    </source>
</evidence>
<dbReference type="Gene3D" id="3.40.50.300">
    <property type="entry name" value="P-loop containing nucleotide triphosphate hydrolases"/>
    <property type="match status" value="2"/>
</dbReference>
<dbReference type="Pfam" id="PF12696">
    <property type="entry name" value="TraG-D_C"/>
    <property type="match status" value="1"/>
</dbReference>
<proteinExistence type="predicted"/>